<reference evidence="3" key="3">
    <citation type="submission" date="2021-02" db="UniProtKB">
        <authorList>
            <consortium name="EnsemblMetazoa"/>
        </authorList>
    </citation>
    <scope>IDENTIFICATION</scope>
    <source>
        <strain evidence="3">USDA</strain>
    </source>
</reference>
<dbReference type="KEGG" id="phu:Phum_PHUM560900"/>
<feature type="region of interest" description="Disordered" evidence="1">
    <location>
        <begin position="23"/>
        <end position="87"/>
    </location>
</feature>
<dbReference type="Proteomes" id="UP000009046">
    <property type="component" value="Unassembled WGS sequence"/>
</dbReference>
<protein>
    <submittedName>
        <fullName evidence="2 3">Uncharacterized protein</fullName>
    </submittedName>
</protein>
<dbReference type="OrthoDB" id="7701454at2759"/>
<name>E0W0M8_PEDHC</name>
<dbReference type="AlphaFoldDB" id="E0W0M8"/>
<dbReference type="EMBL" id="DS235862">
    <property type="protein sequence ID" value="EEB19184.1"/>
    <property type="molecule type" value="Genomic_DNA"/>
</dbReference>
<feature type="region of interest" description="Disordered" evidence="1">
    <location>
        <begin position="462"/>
        <end position="484"/>
    </location>
</feature>
<accession>E0W0M8</accession>
<feature type="region of interest" description="Disordered" evidence="1">
    <location>
        <begin position="160"/>
        <end position="179"/>
    </location>
</feature>
<evidence type="ECO:0000313" key="4">
    <source>
        <dbReference type="Proteomes" id="UP000009046"/>
    </source>
</evidence>
<feature type="compositionally biased region" description="Polar residues" evidence="1">
    <location>
        <begin position="231"/>
        <end position="243"/>
    </location>
</feature>
<gene>
    <name evidence="3" type="primary">8234803</name>
    <name evidence="2" type="ORF">Phum_PHUM560900</name>
</gene>
<feature type="region of interest" description="Disordered" evidence="1">
    <location>
        <begin position="382"/>
        <end position="422"/>
    </location>
</feature>
<reference evidence="2" key="1">
    <citation type="submission" date="2007-04" db="EMBL/GenBank/DDBJ databases">
        <title>Annotation of Pediculus humanus corporis strain USDA.</title>
        <authorList>
            <person name="Kirkness E."/>
            <person name="Hannick L."/>
            <person name="Hass B."/>
            <person name="Bruggner R."/>
            <person name="Lawson D."/>
            <person name="Bidwell S."/>
            <person name="Joardar V."/>
            <person name="Caler E."/>
            <person name="Walenz B."/>
            <person name="Inman J."/>
            <person name="Schobel S."/>
            <person name="Galinsky K."/>
            <person name="Amedeo P."/>
            <person name="Strausberg R."/>
        </authorList>
    </citation>
    <scope>NUCLEOTIDE SEQUENCE</scope>
    <source>
        <strain evidence="2">USDA</strain>
    </source>
</reference>
<dbReference type="EMBL" id="AAZO01006812">
    <property type="status" value="NOT_ANNOTATED_CDS"/>
    <property type="molecule type" value="Genomic_DNA"/>
</dbReference>
<feature type="region of interest" description="Disordered" evidence="1">
    <location>
        <begin position="214"/>
        <end position="243"/>
    </location>
</feature>
<evidence type="ECO:0000313" key="3">
    <source>
        <dbReference type="EnsemblMetazoa" id="PHUM560900-PA"/>
    </source>
</evidence>
<organism>
    <name type="scientific">Pediculus humanus subsp. corporis</name>
    <name type="common">Body louse</name>
    <dbReference type="NCBI Taxonomy" id="121224"/>
    <lineage>
        <taxon>Eukaryota</taxon>
        <taxon>Metazoa</taxon>
        <taxon>Ecdysozoa</taxon>
        <taxon>Arthropoda</taxon>
        <taxon>Hexapoda</taxon>
        <taxon>Insecta</taxon>
        <taxon>Pterygota</taxon>
        <taxon>Neoptera</taxon>
        <taxon>Paraneoptera</taxon>
        <taxon>Psocodea</taxon>
        <taxon>Troctomorpha</taxon>
        <taxon>Phthiraptera</taxon>
        <taxon>Anoplura</taxon>
        <taxon>Pediculidae</taxon>
        <taxon>Pediculus</taxon>
    </lineage>
</organism>
<dbReference type="GeneID" id="8234803"/>
<dbReference type="CTD" id="8234803"/>
<feature type="region of interest" description="Disordered" evidence="1">
    <location>
        <begin position="591"/>
        <end position="613"/>
    </location>
</feature>
<keyword evidence="4" id="KW-1185">Reference proteome</keyword>
<dbReference type="InParanoid" id="E0W0M8"/>
<sequence length="613" mass="70549">MRPKSPYSQSQGKISRDFIYRGINKPRNTSYPVPVHAVPPRTRHRPYKPFKWQSSHLPVIDDDLNDSNKPPIPPPRKKRKRKINSSEVLNNQLPELCSPSYVLYSENLMNQNKTNKSNGNGNNGNRMFERSHCKKKNSGQDRFGKISGNRMKKFLMDSTSKDVKDEEMKNNNNNNKNKKMERKIKHVSTVSLPNYNELIKKSLRKVSADAENVDYKNGNQSATGSVKLPRRNSSSISLPGEGSNSILSSLSEATINCFENYMKRCRSFGSLKPQMLTDKSNDFNKTHRSSSESSDSWSGLGEWDLGVIEHCQPTHNAESHVKPKLKKNKEDFVFSRDVNNKYRGKKFNDKLNDEIITEIKTVEIKSVPLEWFLNPEKRPPAIMPATKSGKIFSITPPPSPEGGETTDEENDGNFPLEFDTNPTEHSSLLKILKQYKEDKSDEKTQMDAEKLVNVVITNDSQKNSMNFDEVNPNDDDDNDDESSKEYQTNLFIRRISRSNSFGNEKSNPPLQDWYRLRSPSVGLECSTQLLRQLQKNQEDIEREIFLRPNELLNRLRRESLFRSVPKDAFEAFEKRKTIHLRESLNEFLGFKNDDKDTATTDDNNDENLKKKKN</sequence>
<feature type="compositionally biased region" description="Acidic residues" evidence="1">
    <location>
        <begin position="471"/>
        <end position="482"/>
    </location>
</feature>
<feature type="compositionally biased region" description="Basic and acidic residues" evidence="1">
    <location>
        <begin position="160"/>
        <end position="169"/>
    </location>
</feature>
<dbReference type="RefSeq" id="XP_002431922.1">
    <property type="nucleotide sequence ID" value="XM_002431877.1"/>
</dbReference>
<dbReference type="EnsemblMetazoa" id="PHUM560900-RA">
    <property type="protein sequence ID" value="PHUM560900-PA"/>
    <property type="gene ID" value="PHUM560900"/>
</dbReference>
<evidence type="ECO:0000313" key="2">
    <source>
        <dbReference type="EMBL" id="EEB19184.1"/>
    </source>
</evidence>
<evidence type="ECO:0000256" key="1">
    <source>
        <dbReference type="SAM" id="MobiDB-lite"/>
    </source>
</evidence>
<proteinExistence type="predicted"/>
<reference evidence="2" key="2">
    <citation type="submission" date="2007-04" db="EMBL/GenBank/DDBJ databases">
        <title>The genome of the human body louse.</title>
        <authorList>
            <consortium name="The Human Body Louse Genome Consortium"/>
            <person name="Kirkness E."/>
            <person name="Walenz B."/>
            <person name="Hass B."/>
            <person name="Bruggner R."/>
            <person name="Strausberg R."/>
        </authorList>
    </citation>
    <scope>NUCLEOTIDE SEQUENCE</scope>
    <source>
        <strain evidence="2">USDA</strain>
    </source>
</reference>
<dbReference type="EMBL" id="AAZO01006813">
    <property type="status" value="NOT_ANNOTATED_CDS"/>
    <property type="molecule type" value="Genomic_DNA"/>
</dbReference>
<dbReference type="HOGENOM" id="CLU_445729_0_0_1"/>
<dbReference type="VEuPathDB" id="VectorBase:PHUM560900"/>